<dbReference type="InterPro" id="IPR050131">
    <property type="entry name" value="Peptidase_S8_subtilisin-like"/>
</dbReference>
<dbReference type="PANTHER" id="PTHR43806:SF65">
    <property type="entry name" value="SERINE PROTEASE APRX"/>
    <property type="match status" value="1"/>
</dbReference>
<dbReference type="Pfam" id="PF00082">
    <property type="entry name" value="Peptidase_S8"/>
    <property type="match status" value="1"/>
</dbReference>
<keyword evidence="5" id="KW-0732">Signal</keyword>
<dbReference type="InterPro" id="IPR000209">
    <property type="entry name" value="Peptidase_S8/S53_dom"/>
</dbReference>
<protein>
    <submittedName>
        <fullName evidence="13">S8 family serine peptidase</fullName>
    </submittedName>
</protein>
<dbReference type="InterPro" id="IPR046450">
    <property type="entry name" value="PA_dom_sf"/>
</dbReference>
<dbReference type="SUPFAM" id="SSF52743">
    <property type="entry name" value="Subtilisin-like"/>
    <property type="match status" value="1"/>
</dbReference>
<accession>A0AAU7VK24</accession>
<evidence type="ECO:0000259" key="12">
    <source>
        <dbReference type="Pfam" id="PF02225"/>
    </source>
</evidence>
<dbReference type="PANTHER" id="PTHR43806">
    <property type="entry name" value="PEPTIDASE S8"/>
    <property type="match status" value="1"/>
</dbReference>
<dbReference type="AlphaFoldDB" id="A0AAU7VK24"/>
<dbReference type="RefSeq" id="WP_350343004.1">
    <property type="nucleotide sequence ID" value="NZ_CP158367.1"/>
</dbReference>
<keyword evidence="3" id="KW-0964">Secreted</keyword>
<evidence type="ECO:0000256" key="8">
    <source>
        <dbReference type="PIRSR" id="PIRSR615500-1"/>
    </source>
</evidence>
<feature type="active site" description="Charge relay system" evidence="8 9">
    <location>
        <position position="175"/>
    </location>
</feature>
<dbReference type="InterPro" id="IPR036852">
    <property type="entry name" value="Peptidase_S8/S53_dom_sf"/>
</dbReference>
<dbReference type="Gene3D" id="3.50.30.30">
    <property type="match status" value="1"/>
</dbReference>
<organism evidence="13">
    <name type="scientific">Proteinivorax tanatarense</name>
    <dbReference type="NCBI Taxonomy" id="1260629"/>
    <lineage>
        <taxon>Bacteria</taxon>
        <taxon>Bacillati</taxon>
        <taxon>Bacillota</taxon>
        <taxon>Clostridia</taxon>
        <taxon>Eubacteriales</taxon>
        <taxon>Proteinivoracaceae</taxon>
        <taxon>Proteinivorax</taxon>
    </lineage>
</organism>
<evidence type="ECO:0000256" key="6">
    <source>
        <dbReference type="ARBA" id="ARBA00022801"/>
    </source>
</evidence>
<dbReference type="EMBL" id="CP158367">
    <property type="protein sequence ID" value="XBX74250.1"/>
    <property type="molecule type" value="Genomic_DNA"/>
</dbReference>
<dbReference type="PROSITE" id="PS00137">
    <property type="entry name" value="SUBTILASE_HIS"/>
    <property type="match status" value="1"/>
</dbReference>
<reference evidence="13" key="1">
    <citation type="journal article" date="2013" name="Extremophiles">
        <title>Proteinivorax tanatarense gen. nov., sp. nov., an anaerobic, haloalkaliphilic, proteolytic bacterium isolated from a decaying algal bloom, and proposal of Proteinivoraceae fam. nov.</title>
        <authorList>
            <person name="Kevbrin V."/>
            <person name="Boltyanskaya Y."/>
            <person name="Zhilina T."/>
            <person name="Kolganova T."/>
            <person name="Lavrentjeva E."/>
            <person name="Kuznetsov B."/>
        </authorList>
    </citation>
    <scope>NUCLEOTIDE SEQUENCE</scope>
    <source>
        <strain evidence="13">Z-910T</strain>
    </source>
</reference>
<evidence type="ECO:0000256" key="1">
    <source>
        <dbReference type="ARBA" id="ARBA00011073"/>
    </source>
</evidence>
<keyword evidence="6 9" id="KW-0378">Hydrolase</keyword>
<dbReference type="GO" id="GO:0006508">
    <property type="term" value="P:proteolysis"/>
    <property type="evidence" value="ECO:0007669"/>
    <property type="project" value="UniProtKB-KW"/>
</dbReference>
<evidence type="ECO:0000259" key="11">
    <source>
        <dbReference type="Pfam" id="PF00082"/>
    </source>
</evidence>
<dbReference type="PRINTS" id="PR00723">
    <property type="entry name" value="SUBTILISIN"/>
</dbReference>
<dbReference type="InterPro" id="IPR023827">
    <property type="entry name" value="Peptidase_S8_Asp-AS"/>
</dbReference>
<keyword evidence="7 9" id="KW-0720">Serine protease</keyword>
<evidence type="ECO:0000256" key="9">
    <source>
        <dbReference type="PROSITE-ProRule" id="PRU01240"/>
    </source>
</evidence>
<dbReference type="Pfam" id="PF02225">
    <property type="entry name" value="PA"/>
    <property type="match status" value="1"/>
</dbReference>
<evidence type="ECO:0000256" key="7">
    <source>
        <dbReference type="ARBA" id="ARBA00022825"/>
    </source>
</evidence>
<evidence type="ECO:0000256" key="3">
    <source>
        <dbReference type="ARBA" id="ARBA00022525"/>
    </source>
</evidence>
<feature type="active site" description="Charge relay system" evidence="8 9">
    <location>
        <position position="225"/>
    </location>
</feature>
<dbReference type="InterPro" id="IPR003137">
    <property type="entry name" value="PA_domain"/>
</dbReference>
<dbReference type="PROSITE" id="PS00136">
    <property type="entry name" value="SUBTILASE_ASP"/>
    <property type="match status" value="1"/>
</dbReference>
<dbReference type="Gene3D" id="3.40.50.200">
    <property type="entry name" value="Peptidase S8/S53 domain"/>
    <property type="match status" value="1"/>
</dbReference>
<dbReference type="PROSITE" id="PS51892">
    <property type="entry name" value="SUBTILASE"/>
    <property type="match status" value="1"/>
</dbReference>
<gene>
    <name evidence="13" type="ORF">PRVXT_002280</name>
</gene>
<evidence type="ECO:0000256" key="5">
    <source>
        <dbReference type="ARBA" id="ARBA00022729"/>
    </source>
</evidence>
<dbReference type="PROSITE" id="PS00138">
    <property type="entry name" value="SUBTILASE_SER"/>
    <property type="match status" value="1"/>
</dbReference>
<evidence type="ECO:0000313" key="13">
    <source>
        <dbReference type="EMBL" id="XBX74250.1"/>
    </source>
</evidence>
<evidence type="ECO:0000256" key="4">
    <source>
        <dbReference type="ARBA" id="ARBA00022670"/>
    </source>
</evidence>
<proteinExistence type="inferred from homology"/>
<sequence>MFRKKLTRALVLLFILLLFTTHSFPISVQAVEVIGDFDVNSSEDVTVIAQLEELSILEGQQKEDEYSEVELLNARTKIIDNVISELGDNVVVNREYEYVFSGFSVELPAKLVPRLAEINGIKAIYPNVEHQVNYTEVEKEFTNPKMLDSVSHIQADMVWEEFGITGEGVTIAVIDTGVDYTHPDLEHAFGEYKGWDFVDDNDDPQETQPPSGWWPPDYPPYETNHGTHVAGSIAANGAIKGVAPDANLLAYRVLGPMGSGTTDNIVAGIEQAVKDGADVMNLSLGNQLNDPDFVTSLALDTAMEAGVFAIAANGNSGPDKGTVGSPATSRKAVSVGATELPTKIYSASIFTSENVEYSSVKVMGFNNEDDINNISGNTYGFSYVGLGRSQDFLDVDVEEQVALIRRGEIPFVDKVKNAKEAGAVAAIIYNDQDDDLDVTIPHMALPTLTLSLAEGEKMLSQIEDGKDTVTIEMEPVDYIGERVTDFSSRGPVQKNWMIKPDVSAPGANIISTIPTHNPDDPHGYSTFSGTSMAAPHVAGAAALLIEANPNWNVNQVKAALMNTAERLYKQCGDPYPLIAQGAGSIRVNKALQTNALVKTTSNSYGRIEADSGTHVMQLKIEIQNLHPQRHRFGLETEIIGEPEGLKVMNSRNLNIQSGRTQEIQFNLQAQTDKLEPGVHELVVNVIDGDKILGVPMIIFID</sequence>
<feature type="active site" description="Charge relay system" evidence="8 9">
    <location>
        <position position="531"/>
    </location>
</feature>
<feature type="domain" description="Peptidase S8/S53" evidence="11">
    <location>
        <begin position="166"/>
        <end position="583"/>
    </location>
</feature>
<name>A0AAU7VK24_9FIRM</name>
<dbReference type="InterPro" id="IPR023828">
    <property type="entry name" value="Peptidase_S8_Ser-AS"/>
</dbReference>
<dbReference type="CDD" id="cd02133">
    <property type="entry name" value="PA_C5a_like"/>
    <property type="match status" value="1"/>
</dbReference>
<dbReference type="InterPro" id="IPR022398">
    <property type="entry name" value="Peptidase_S8_His-AS"/>
</dbReference>
<dbReference type="InterPro" id="IPR015500">
    <property type="entry name" value="Peptidase_S8_subtilisin-rel"/>
</dbReference>
<reference evidence="13" key="2">
    <citation type="submission" date="2024-06" db="EMBL/GenBank/DDBJ databases">
        <authorList>
            <person name="Petrova K.O."/>
            <person name="Toshchakov S.V."/>
            <person name="Boltjanskaja Y.V."/>
            <person name="Kevbrin V."/>
        </authorList>
    </citation>
    <scope>NUCLEOTIDE SEQUENCE</scope>
    <source>
        <strain evidence="13">Z-910T</strain>
    </source>
</reference>
<keyword evidence="2" id="KW-0134">Cell wall</keyword>
<keyword evidence="4 9" id="KW-0645">Protease</keyword>
<evidence type="ECO:0000256" key="10">
    <source>
        <dbReference type="RuleBase" id="RU003355"/>
    </source>
</evidence>
<dbReference type="InterPro" id="IPR034213">
    <property type="entry name" value="S8_Vpr-like"/>
</dbReference>
<evidence type="ECO:0000256" key="2">
    <source>
        <dbReference type="ARBA" id="ARBA00022512"/>
    </source>
</evidence>
<comment type="similarity">
    <text evidence="1 9 10">Belongs to the peptidase S8 family.</text>
</comment>
<dbReference type="SUPFAM" id="SSF52025">
    <property type="entry name" value="PA domain"/>
    <property type="match status" value="1"/>
</dbReference>
<dbReference type="CDD" id="cd07474">
    <property type="entry name" value="Peptidases_S8_subtilisin_Vpr-like"/>
    <property type="match status" value="1"/>
</dbReference>
<feature type="domain" description="PA" evidence="12">
    <location>
        <begin position="384"/>
        <end position="456"/>
    </location>
</feature>
<dbReference type="GO" id="GO:0004252">
    <property type="term" value="F:serine-type endopeptidase activity"/>
    <property type="evidence" value="ECO:0007669"/>
    <property type="project" value="UniProtKB-UniRule"/>
</dbReference>